<evidence type="ECO:0000313" key="3">
    <source>
        <dbReference type="EMBL" id="CAG2222594.1"/>
    </source>
</evidence>
<dbReference type="EMBL" id="CAJPWZ010001762">
    <property type="protein sequence ID" value="CAG2222594.1"/>
    <property type="molecule type" value="Genomic_DNA"/>
</dbReference>
<keyword evidence="2" id="KW-1133">Transmembrane helix</keyword>
<evidence type="ECO:0000313" key="4">
    <source>
        <dbReference type="Proteomes" id="UP000683360"/>
    </source>
</evidence>
<feature type="region of interest" description="Disordered" evidence="1">
    <location>
        <begin position="1494"/>
        <end position="1575"/>
    </location>
</feature>
<reference evidence="3" key="1">
    <citation type="submission" date="2021-03" db="EMBL/GenBank/DDBJ databases">
        <authorList>
            <person name="Bekaert M."/>
        </authorList>
    </citation>
    <scope>NUCLEOTIDE SEQUENCE</scope>
</reference>
<name>A0A8S3SP79_MYTED</name>
<keyword evidence="4" id="KW-1185">Reference proteome</keyword>
<comment type="caution">
    <text evidence="3">The sequence shown here is derived from an EMBL/GenBank/DDBJ whole genome shotgun (WGS) entry which is preliminary data.</text>
</comment>
<dbReference type="Proteomes" id="UP000683360">
    <property type="component" value="Unassembled WGS sequence"/>
</dbReference>
<organism evidence="3 4">
    <name type="scientific">Mytilus edulis</name>
    <name type="common">Blue mussel</name>
    <dbReference type="NCBI Taxonomy" id="6550"/>
    <lineage>
        <taxon>Eukaryota</taxon>
        <taxon>Metazoa</taxon>
        <taxon>Spiralia</taxon>
        <taxon>Lophotrochozoa</taxon>
        <taxon>Mollusca</taxon>
        <taxon>Bivalvia</taxon>
        <taxon>Autobranchia</taxon>
        <taxon>Pteriomorphia</taxon>
        <taxon>Mytilida</taxon>
        <taxon>Mytiloidea</taxon>
        <taxon>Mytilidae</taxon>
        <taxon>Mytilinae</taxon>
        <taxon>Mytilus</taxon>
    </lineage>
</organism>
<gene>
    <name evidence="3" type="ORF">MEDL_35921</name>
</gene>
<sequence length="1614" mass="182674">MSSVIVPTLKGLAFTEEEDEILLLLSDFIGFLRSKREEADKSVRPDNLKVELSKRNLLRTSNDQVKITIFEHQFWKNNRTELEYEESLRRKKLFLLKLKQAADVGKKLSFDGSRLIYENQRRREASEVINGETLTLHGITHTYDGITKIPFNDIISNEYTVVAAECIESLCIDHSHGIHIFVEVESATDFQTYDDHATLLRSNMHKKHGVVVPEIIFMEENILSTYNCKNCSISAVHKFHIRDDYFSKKLGDKVLYVSRELEESYTDIFTPDTIDCNDIIYCEHCFRGIAGYIDRPLNWRQFDLLKEWYVEVPLEFQIILGSLFINKESLRRSDEGDNYLYSKIGRLYALLDSGLNILNRNYNGIVQQLNTEELIVNYHSISTVFSVTGQSGTTRSLKSASRWLQSLADVDKRYYETFLKKYSLQYTTINDELSTRKVCMRDCHAILYLDNLVRLSVHADPDPGKNRTSQICTLPITIKGLPKDSRIVETWHEKDCTGGDDCPCFERKQLDKDDHNLLFNCTKDEQIALYRLNVQTSFGPAMQIPNIEKLIEDCSQYLDMSFQIADKESSDITIDDLNKSLQAIFLHEEQFACENESEDEDNAMEKSMNDLDISMMSVLLQDHLEQEEEDFLPTLSDSYESDNEKDVYLAEDEYLAELLPEDEFMDGIKPLDISFEEPDISTISNITQTPMKVTEMETVQSPSVEKKPVDQNNILALSDETNLELYELDEVSLKFQKFKVPPLLCKHPTPAQGRDDDIAHLKEILLDILLKLGRYPGTFFKDRILFAPDHKIAKNLLTLLNKDPVFRQFLPEFPVLHLKKSKITNLFSGYKDAGILHLMKYMKDTDKEADWVDLLSSNIETAARYIKRLALAIHLAFFLKFVSTLTKQEANNLIQDIKSTDLNNLRTQWYDRLSSFMAKGRENNATFALHDDLMQHCEEVFGISIAERMGGSSGYNLLLGCVKSSLPFSFLNGATSYASFCTDLLHVHYTAGTFHQNMKQSLFSTPHKDSDVNFALDTQREMDHQDASKGFRPRSTIDSVIPRMAIVDHFTDVQSARRGLNTSQLNTTAINEEEEDISFASSSDEQKQLNFNITEKDLKFIVPVAKLILRVGALSLEKDSIPKNVYGQTKRILSDAILDKESYSAGKYMVKKYACQQKLFNLSTDDLPDLTTVKGPASLLQRLKTSKGVTIRRANIKTKILSEAQKKEVKRTAFVKRQKTIADCISSEMNTCQAIVNPDCSKSTIQKSPSIKRALQKVLSLCIPCIEQHKLEEYLASNDIILLNVTEIPAKIQQNIKYATVEFAGVKFKTTATSGDEYLSHVENGIVKRFLNANNFPNLQRIVICEEKYSFTPDDFKAATRQKRQTISSSTISHLKIGSEMLSEHKLSKSAVIQTDLGKRLISNYLARNVKNMNITKDVVLDIDSELFLETCTKHKIDECSCPYKLHTTPVRAYFSKSGFIRHETLNHIKQRKGEAEIKCIKFDLSAAVSATSGNDTSIATSETTVNPGTVTAGAGTTLNAQTTQPTKPGGTTQVTKPSTPAKETTQPPSKPVVSTGTTPNKPTTTTTIKPAGRKFDGPSFGGGFGLAAGLVIIFGIGYCCYTRRKSSGGYSQY</sequence>
<protein>
    <submittedName>
        <fullName evidence="3">Uncharacterized protein</fullName>
    </submittedName>
</protein>
<feature type="transmembrane region" description="Helical" evidence="2">
    <location>
        <begin position="1581"/>
        <end position="1602"/>
    </location>
</feature>
<feature type="compositionally biased region" description="Polar residues" evidence="1">
    <location>
        <begin position="1494"/>
        <end position="1521"/>
    </location>
</feature>
<keyword evidence="2" id="KW-0472">Membrane</keyword>
<evidence type="ECO:0000256" key="2">
    <source>
        <dbReference type="SAM" id="Phobius"/>
    </source>
</evidence>
<evidence type="ECO:0000256" key="1">
    <source>
        <dbReference type="SAM" id="MobiDB-lite"/>
    </source>
</evidence>
<feature type="compositionally biased region" description="Low complexity" evidence="1">
    <location>
        <begin position="1522"/>
        <end position="1538"/>
    </location>
</feature>
<accession>A0A8S3SP79</accession>
<proteinExistence type="predicted"/>
<feature type="compositionally biased region" description="Low complexity" evidence="1">
    <location>
        <begin position="1556"/>
        <end position="1568"/>
    </location>
</feature>
<dbReference type="OrthoDB" id="6172365at2759"/>
<keyword evidence="2" id="KW-0812">Transmembrane</keyword>